<keyword evidence="8" id="KW-0966">Cell projection</keyword>
<dbReference type="GO" id="GO:0071973">
    <property type="term" value="P:bacterial-type flagellum-dependent cell motility"/>
    <property type="evidence" value="ECO:0007669"/>
    <property type="project" value="TreeGrafter"/>
</dbReference>
<dbReference type="Proteomes" id="UP000017842">
    <property type="component" value="Unassembled WGS sequence"/>
</dbReference>
<dbReference type="Pfam" id="PF02465">
    <property type="entry name" value="FliD_N"/>
    <property type="match status" value="1"/>
</dbReference>
<evidence type="ECO:0000313" key="8">
    <source>
        <dbReference type="EMBL" id="ESS73380.1"/>
    </source>
</evidence>
<organism evidence="8 9">
    <name type="scientific">Methyloglobulus morosus KoM1</name>
    <dbReference type="NCBI Taxonomy" id="1116472"/>
    <lineage>
        <taxon>Bacteria</taxon>
        <taxon>Pseudomonadati</taxon>
        <taxon>Pseudomonadota</taxon>
        <taxon>Gammaproteobacteria</taxon>
        <taxon>Methylococcales</taxon>
        <taxon>Methylococcaceae</taxon>
        <taxon>Methyloglobulus</taxon>
    </lineage>
</organism>
<dbReference type="RefSeq" id="WP_023493693.1">
    <property type="nucleotide sequence ID" value="NZ_AYLO01000025.1"/>
</dbReference>
<keyword evidence="8" id="KW-0969">Cilium</keyword>
<dbReference type="OrthoDB" id="9810816at2"/>
<dbReference type="AlphaFoldDB" id="V5BJ87"/>
<dbReference type="InterPro" id="IPR003481">
    <property type="entry name" value="FliD_N"/>
</dbReference>
<dbReference type="eggNOG" id="COG1345">
    <property type="taxonomic scope" value="Bacteria"/>
</dbReference>
<dbReference type="InterPro" id="IPR010809">
    <property type="entry name" value="FliD_C"/>
</dbReference>
<comment type="function">
    <text evidence="5">Required for morphogenesis and for the elongation of the flagellar filament by facilitating polymerization of the flagellin monomers at the tip of growing filament. Forms a capping structure, which prevents flagellin subunits (transported through the central channel of the flagellum) from leaking out without polymerization at the distal end.</text>
</comment>
<sequence>MASTSSVSSSGGLDVQGLVSQLMTLERQPIDKLNTQVSSYQTKISSFGTISGLASSLQTSLQSLDTNFQGYTATPSDTSVFSASAASTAAAGSYTLDVANLARSQSLVAVGQASSTTAIGDGTSTTISFDFGTISGGTLTSGVYSGAAFASNGDGTKSITIDGTNNTLQGIRDAINNAKIGVSATIVNDGSGTPYRLALTSEKSGVSNSLKISTSGGDGTLDALLANDPAGVQHLNQTTAAQNANLTVNGIAITSPANTVTDAIQGVTLTLNKPTTTQTNLTVAHDTAAVKTAVSGFVDAYNALVSQLKSRSAFGSSTDTTKPALAGDGTVRLMLSQLHGIFNVGASGGTLTSLSQVGITSKADGTLKLDSSKLNTAMTNNFSDVTNLFTSATGFSTRLKAWTDSTLAPGGLIDSRTQSLNTSITGYNNQISKLEVRMAILQKQYTKTYSDLNVMLTNMSGTSAYLTQQLANL</sequence>
<evidence type="ECO:0000259" key="6">
    <source>
        <dbReference type="Pfam" id="PF02465"/>
    </source>
</evidence>
<comment type="subunit">
    <text evidence="2 5">Homopentamer.</text>
</comment>
<protein>
    <recommendedName>
        <fullName evidence="5">Flagellar hook-associated protein 2</fullName>
        <shortName evidence="5">HAP2</shortName>
    </recommendedName>
    <alternativeName>
        <fullName evidence="5">Flagellar cap protein</fullName>
    </alternativeName>
</protein>
<dbReference type="GO" id="GO:0009421">
    <property type="term" value="C:bacterial-type flagellum filament cap"/>
    <property type="evidence" value="ECO:0007669"/>
    <property type="project" value="InterPro"/>
</dbReference>
<keyword evidence="4 5" id="KW-0975">Bacterial flagellum</keyword>
<comment type="similarity">
    <text evidence="1 5">Belongs to the FliD family.</text>
</comment>
<dbReference type="EMBL" id="AYLO01000025">
    <property type="protein sequence ID" value="ESS73380.1"/>
    <property type="molecule type" value="Genomic_DNA"/>
</dbReference>
<evidence type="ECO:0000256" key="2">
    <source>
        <dbReference type="ARBA" id="ARBA00011255"/>
    </source>
</evidence>
<dbReference type="STRING" id="1116472.MGMO_25c00580"/>
<dbReference type="Pfam" id="PF07195">
    <property type="entry name" value="FliD_C"/>
    <property type="match status" value="1"/>
</dbReference>
<dbReference type="PANTHER" id="PTHR30288:SF0">
    <property type="entry name" value="FLAGELLAR HOOK-ASSOCIATED PROTEIN 2"/>
    <property type="match status" value="1"/>
</dbReference>
<accession>V5BJ87</accession>
<gene>
    <name evidence="8" type="primary">fliD</name>
    <name evidence="8" type="ORF">MGMO_25c00580</name>
</gene>
<dbReference type="GO" id="GO:0007155">
    <property type="term" value="P:cell adhesion"/>
    <property type="evidence" value="ECO:0007669"/>
    <property type="project" value="InterPro"/>
</dbReference>
<dbReference type="PATRIC" id="fig|1116472.3.peg.812"/>
<dbReference type="GO" id="GO:0009424">
    <property type="term" value="C:bacterial-type flagellum hook"/>
    <property type="evidence" value="ECO:0007669"/>
    <property type="project" value="UniProtKB-UniRule"/>
</dbReference>
<feature type="domain" description="Flagellar hook-associated protein 2 N-terminal" evidence="6">
    <location>
        <begin position="12"/>
        <end position="105"/>
    </location>
</feature>
<keyword evidence="9" id="KW-1185">Reference proteome</keyword>
<feature type="domain" description="Flagellar hook-associated protein 2 C-terminal" evidence="7">
    <location>
        <begin position="241"/>
        <end position="459"/>
    </location>
</feature>
<keyword evidence="3" id="KW-0175">Coiled coil</keyword>
<name>V5BJ87_9GAMM</name>
<proteinExistence type="inferred from homology"/>
<keyword evidence="8" id="KW-0282">Flagellum</keyword>
<comment type="caution">
    <text evidence="8">The sequence shown here is derived from an EMBL/GenBank/DDBJ whole genome shotgun (WGS) entry which is preliminary data.</text>
</comment>
<evidence type="ECO:0000313" key="9">
    <source>
        <dbReference type="Proteomes" id="UP000017842"/>
    </source>
</evidence>
<evidence type="ECO:0000256" key="5">
    <source>
        <dbReference type="RuleBase" id="RU362066"/>
    </source>
</evidence>
<evidence type="ECO:0000256" key="4">
    <source>
        <dbReference type="ARBA" id="ARBA00023143"/>
    </source>
</evidence>
<evidence type="ECO:0000256" key="3">
    <source>
        <dbReference type="ARBA" id="ARBA00023054"/>
    </source>
</evidence>
<dbReference type="InterPro" id="IPR040026">
    <property type="entry name" value="FliD"/>
</dbReference>
<evidence type="ECO:0000259" key="7">
    <source>
        <dbReference type="Pfam" id="PF07195"/>
    </source>
</evidence>
<comment type="subcellular location">
    <subcellularLocation>
        <location evidence="5">Secreted</location>
    </subcellularLocation>
    <subcellularLocation>
        <location evidence="5">Bacterial flagellum</location>
    </subcellularLocation>
</comment>
<keyword evidence="5" id="KW-0964">Secreted</keyword>
<dbReference type="PANTHER" id="PTHR30288">
    <property type="entry name" value="FLAGELLAR CAP/ASSEMBLY PROTEIN FLID"/>
    <property type="match status" value="1"/>
</dbReference>
<reference evidence="8 9" key="1">
    <citation type="journal article" date="2013" name="Genome Announc.">
        <title>Draft Genome Sequence of the Methanotrophic Gammaproteobacterium Methyloglobulus morosus DSM 22980 Strain KoM1.</title>
        <authorList>
            <person name="Poehlein A."/>
            <person name="Deutzmann J.S."/>
            <person name="Daniel R."/>
            <person name="Simeonova D.D."/>
        </authorList>
    </citation>
    <scope>NUCLEOTIDE SEQUENCE [LARGE SCALE GENOMIC DNA]</scope>
    <source>
        <strain evidence="8 9">KoM1</strain>
    </source>
</reference>
<evidence type="ECO:0000256" key="1">
    <source>
        <dbReference type="ARBA" id="ARBA00009764"/>
    </source>
</evidence>
<dbReference type="GO" id="GO:0005576">
    <property type="term" value="C:extracellular region"/>
    <property type="evidence" value="ECO:0007669"/>
    <property type="project" value="UniProtKB-SubCell"/>
</dbReference>